<dbReference type="SUPFAM" id="SSF52833">
    <property type="entry name" value="Thioredoxin-like"/>
    <property type="match status" value="1"/>
</dbReference>
<dbReference type="Gene3D" id="3.40.30.10">
    <property type="entry name" value="Glutaredoxin"/>
    <property type="match status" value="1"/>
</dbReference>
<dbReference type="InterPro" id="IPR036249">
    <property type="entry name" value="Thioredoxin-like_sf"/>
</dbReference>
<dbReference type="InterPro" id="IPR013766">
    <property type="entry name" value="Thioredoxin_domain"/>
</dbReference>
<feature type="compositionally biased region" description="Low complexity" evidence="1">
    <location>
        <begin position="369"/>
        <end position="383"/>
    </location>
</feature>
<comment type="caution">
    <text evidence="3">The sequence shown here is derived from an EMBL/GenBank/DDBJ whole genome shotgun (WGS) entry which is preliminary data.</text>
</comment>
<reference evidence="3 4" key="1">
    <citation type="submission" date="2019-07" db="EMBL/GenBank/DDBJ databases">
        <title>Genomes of Cafeteria roenbergensis.</title>
        <authorList>
            <person name="Fischer M.G."/>
            <person name="Hackl T."/>
            <person name="Roman M."/>
        </authorList>
    </citation>
    <scope>NUCLEOTIDE SEQUENCE [LARGE SCALE GENOMIC DNA]</scope>
    <source>
        <strain evidence="3 4">Cflag</strain>
    </source>
</reference>
<organism evidence="3 4">
    <name type="scientific">Cafeteria roenbergensis</name>
    <name type="common">Marine flagellate</name>
    <dbReference type="NCBI Taxonomy" id="33653"/>
    <lineage>
        <taxon>Eukaryota</taxon>
        <taxon>Sar</taxon>
        <taxon>Stramenopiles</taxon>
        <taxon>Bigyra</taxon>
        <taxon>Opalozoa</taxon>
        <taxon>Bicosoecida</taxon>
        <taxon>Cafeteriaceae</taxon>
        <taxon>Cafeteria</taxon>
    </lineage>
</organism>
<dbReference type="Proteomes" id="UP000325113">
    <property type="component" value="Unassembled WGS sequence"/>
</dbReference>
<evidence type="ECO:0000259" key="2">
    <source>
        <dbReference type="PROSITE" id="PS51352"/>
    </source>
</evidence>
<dbReference type="AlphaFoldDB" id="A0A5A8C5R3"/>
<dbReference type="EMBL" id="VLTM01000149">
    <property type="protein sequence ID" value="KAA0148392.1"/>
    <property type="molecule type" value="Genomic_DNA"/>
</dbReference>
<gene>
    <name evidence="3" type="ORF">FNF31_07416</name>
</gene>
<feature type="region of interest" description="Disordered" evidence="1">
    <location>
        <begin position="347"/>
        <end position="391"/>
    </location>
</feature>
<feature type="domain" description="Thioredoxin" evidence="2">
    <location>
        <begin position="198"/>
        <end position="325"/>
    </location>
</feature>
<dbReference type="PROSITE" id="PS51352">
    <property type="entry name" value="THIOREDOXIN_2"/>
    <property type="match status" value="1"/>
</dbReference>
<accession>A0A5A8C5R3</accession>
<evidence type="ECO:0000313" key="3">
    <source>
        <dbReference type="EMBL" id="KAA0148392.1"/>
    </source>
</evidence>
<evidence type="ECO:0000313" key="4">
    <source>
        <dbReference type="Proteomes" id="UP000325113"/>
    </source>
</evidence>
<proteinExistence type="predicted"/>
<dbReference type="Pfam" id="PF00085">
    <property type="entry name" value="Thioredoxin"/>
    <property type="match status" value="1"/>
</dbReference>
<sequence length="391" mass="40871">MPVEGCFSRGGAARLGRLVTVFHIAHASLLLYYLVARTWYPRSYAFAPTDYLTEIGLTREIELWLMALLWLWRKWSTCGTLEEFADTVLLTSKVVAGSVLFICGGTTEVLRFGLLWGLVLALVRRPDYQELGCVESLSPSSLAMRVGPCDKNLDCLRPAGAPLAAASKSAAAAAARARGLGCQVRPAPDAGADGTDAPSPGAAAWAAEGEAGDGKLEGLVPWVVMVGASWSERCAQLTPMLAELSDQYQGAVRFGRVDAARWPDAAEALRVNAKSSSSPQVPTFLLFRGGREAARLPALDPATGEVREDAGVLAYNAAALAAALALGPLATKAAGRRAAALGSEVASFRRTDGSVSAPGVAPPQPQSPPAASGAAPPDAAPPAARRRRRAE</sequence>
<protein>
    <recommendedName>
        <fullName evidence="2">Thioredoxin domain-containing protein</fullName>
    </recommendedName>
</protein>
<evidence type="ECO:0000256" key="1">
    <source>
        <dbReference type="SAM" id="MobiDB-lite"/>
    </source>
</evidence>
<name>A0A5A8C5R3_CAFRO</name>